<dbReference type="Proteomes" id="UP001374535">
    <property type="component" value="Chromosome 9"/>
</dbReference>
<proteinExistence type="predicted"/>
<dbReference type="AlphaFoldDB" id="A0AAQ3MTH6"/>
<accession>A0AAQ3MTH6</accession>
<gene>
    <name evidence="1" type="ORF">V8G54_029103</name>
</gene>
<name>A0AAQ3MTH6_VIGMU</name>
<protein>
    <submittedName>
        <fullName evidence="1">Uncharacterized protein</fullName>
    </submittedName>
</protein>
<reference evidence="1 2" key="1">
    <citation type="journal article" date="2023" name="Life. Sci Alliance">
        <title>Evolutionary insights into 3D genome organization and epigenetic landscape of Vigna mungo.</title>
        <authorList>
            <person name="Junaid A."/>
            <person name="Singh B."/>
            <person name="Bhatia S."/>
        </authorList>
    </citation>
    <scope>NUCLEOTIDE SEQUENCE [LARGE SCALE GENOMIC DNA]</scope>
    <source>
        <strain evidence="1">Urdbean</strain>
    </source>
</reference>
<organism evidence="1 2">
    <name type="scientific">Vigna mungo</name>
    <name type="common">Black gram</name>
    <name type="synonym">Phaseolus mungo</name>
    <dbReference type="NCBI Taxonomy" id="3915"/>
    <lineage>
        <taxon>Eukaryota</taxon>
        <taxon>Viridiplantae</taxon>
        <taxon>Streptophyta</taxon>
        <taxon>Embryophyta</taxon>
        <taxon>Tracheophyta</taxon>
        <taxon>Spermatophyta</taxon>
        <taxon>Magnoliopsida</taxon>
        <taxon>eudicotyledons</taxon>
        <taxon>Gunneridae</taxon>
        <taxon>Pentapetalae</taxon>
        <taxon>rosids</taxon>
        <taxon>fabids</taxon>
        <taxon>Fabales</taxon>
        <taxon>Fabaceae</taxon>
        <taxon>Papilionoideae</taxon>
        <taxon>50 kb inversion clade</taxon>
        <taxon>NPAAA clade</taxon>
        <taxon>indigoferoid/millettioid clade</taxon>
        <taxon>Phaseoleae</taxon>
        <taxon>Vigna</taxon>
    </lineage>
</organism>
<dbReference type="EMBL" id="CP144692">
    <property type="protein sequence ID" value="WVY96952.1"/>
    <property type="molecule type" value="Genomic_DNA"/>
</dbReference>
<evidence type="ECO:0000313" key="2">
    <source>
        <dbReference type="Proteomes" id="UP001374535"/>
    </source>
</evidence>
<evidence type="ECO:0000313" key="1">
    <source>
        <dbReference type="EMBL" id="WVY96952.1"/>
    </source>
</evidence>
<keyword evidence="2" id="KW-1185">Reference proteome</keyword>
<sequence>MRKSSIGKKSTGEAIGDKLINCILKLKIVFKFVVNLARNSGIGSNSGVFFSSSEINGNFNSKLISQTSPKFESMRITHNPQTWRQTYHHHASTHVRRSSEMGSPSLHQHLPHLNHNIMVPFSDPFDSSFEPLHEIHNRRNHQLRTVVPVPGPRTLHR</sequence>